<feature type="transmembrane region" description="Helical" evidence="6">
    <location>
        <begin position="101"/>
        <end position="120"/>
    </location>
</feature>
<comment type="caution">
    <text evidence="6">Lacks conserved residue(s) required for the propagation of feature annotation.</text>
</comment>
<evidence type="ECO:0000259" key="7">
    <source>
        <dbReference type="Pfam" id="PF09335"/>
    </source>
</evidence>
<name>A0A432V036_9HYPH</name>
<dbReference type="GO" id="GO:0005886">
    <property type="term" value="C:plasma membrane"/>
    <property type="evidence" value="ECO:0007669"/>
    <property type="project" value="UniProtKB-SubCell"/>
</dbReference>
<reference evidence="8 9" key="1">
    <citation type="submission" date="2018-11" db="EMBL/GenBank/DDBJ databases">
        <title>Pseudaminobacter arsenicus sp. nov., an arsenic-resistant bacterium isolated from arsenic-rich aquifers.</title>
        <authorList>
            <person name="Mu Y."/>
        </authorList>
    </citation>
    <scope>NUCLEOTIDE SEQUENCE [LARGE SCALE GENOMIC DNA]</scope>
    <source>
        <strain evidence="8 9">CB3</strain>
    </source>
</reference>
<keyword evidence="2 6" id="KW-1003">Cell membrane</keyword>
<evidence type="ECO:0000256" key="3">
    <source>
        <dbReference type="ARBA" id="ARBA00022692"/>
    </source>
</evidence>
<comment type="caution">
    <text evidence="8">The sequence shown here is derived from an EMBL/GenBank/DDBJ whole genome shotgun (WGS) entry which is preliminary data.</text>
</comment>
<feature type="transmembrane region" description="Helical" evidence="6">
    <location>
        <begin position="148"/>
        <end position="172"/>
    </location>
</feature>
<dbReference type="EMBL" id="RKST01000042">
    <property type="protein sequence ID" value="RUM95468.1"/>
    <property type="molecule type" value="Genomic_DNA"/>
</dbReference>
<dbReference type="PANTHER" id="PTHR12677">
    <property type="entry name" value="GOLGI APPARATUS MEMBRANE PROTEIN TVP38-RELATED"/>
    <property type="match status" value="1"/>
</dbReference>
<dbReference type="Pfam" id="PF09335">
    <property type="entry name" value="VTT_dom"/>
    <property type="match status" value="1"/>
</dbReference>
<dbReference type="InterPro" id="IPR015414">
    <property type="entry name" value="TMEM64"/>
</dbReference>
<organism evidence="8 9">
    <name type="scientific">Borborobacter arsenicus</name>
    <dbReference type="NCBI Taxonomy" id="1851146"/>
    <lineage>
        <taxon>Bacteria</taxon>
        <taxon>Pseudomonadati</taxon>
        <taxon>Pseudomonadota</taxon>
        <taxon>Alphaproteobacteria</taxon>
        <taxon>Hyphomicrobiales</taxon>
        <taxon>Phyllobacteriaceae</taxon>
        <taxon>Borborobacter</taxon>
    </lineage>
</organism>
<evidence type="ECO:0000313" key="8">
    <source>
        <dbReference type="EMBL" id="RUM95468.1"/>
    </source>
</evidence>
<evidence type="ECO:0000313" key="9">
    <source>
        <dbReference type="Proteomes" id="UP000281647"/>
    </source>
</evidence>
<evidence type="ECO:0000256" key="4">
    <source>
        <dbReference type="ARBA" id="ARBA00022989"/>
    </source>
</evidence>
<keyword evidence="9" id="KW-1185">Reference proteome</keyword>
<dbReference type="PANTHER" id="PTHR12677:SF59">
    <property type="entry name" value="GOLGI APPARATUS MEMBRANE PROTEIN TVP38-RELATED"/>
    <property type="match status" value="1"/>
</dbReference>
<feature type="transmembrane region" description="Helical" evidence="6">
    <location>
        <begin position="23"/>
        <end position="41"/>
    </location>
</feature>
<keyword evidence="5 6" id="KW-0472">Membrane</keyword>
<dbReference type="OrthoDB" id="370799at2"/>
<feature type="domain" description="VTT" evidence="7">
    <location>
        <begin position="84"/>
        <end position="171"/>
    </location>
</feature>
<gene>
    <name evidence="8" type="ORF">EET67_23065</name>
</gene>
<sequence>MHNKLPGSQVAEQGGHSISKTKIAIGAVVVLVLAGVYGWLWQSGALEALSSEQALRDQIQRLGIWGPLGIIALMTTAIVITPSPSGPIALVAGAAFGPVWGTLYIVIGAEAGAIIAFWIARCLGYEAVQRWSKAGPLLERLRRSRSQLWLMAIVFASRLVPFISFDAVSYLLTRSCSLEIGNLRV</sequence>
<evidence type="ECO:0000256" key="1">
    <source>
        <dbReference type="ARBA" id="ARBA00004651"/>
    </source>
</evidence>
<dbReference type="Proteomes" id="UP000281647">
    <property type="component" value="Unassembled WGS sequence"/>
</dbReference>
<comment type="subcellular location">
    <subcellularLocation>
        <location evidence="1 6">Cell membrane</location>
        <topology evidence="1 6">Multi-pass membrane protein</topology>
    </subcellularLocation>
</comment>
<keyword evidence="3 6" id="KW-0812">Transmembrane</keyword>
<dbReference type="AlphaFoldDB" id="A0A432V036"/>
<dbReference type="InterPro" id="IPR032816">
    <property type="entry name" value="VTT_dom"/>
</dbReference>
<comment type="similarity">
    <text evidence="6">Belongs to the TVP38/TMEM64 family.</text>
</comment>
<evidence type="ECO:0000256" key="6">
    <source>
        <dbReference type="RuleBase" id="RU366058"/>
    </source>
</evidence>
<keyword evidence="4 6" id="KW-1133">Transmembrane helix</keyword>
<protein>
    <recommendedName>
        <fullName evidence="6">TVP38/TMEM64 family membrane protein</fullName>
    </recommendedName>
</protein>
<proteinExistence type="inferred from homology"/>
<feature type="transmembrane region" description="Helical" evidence="6">
    <location>
        <begin position="62"/>
        <end position="81"/>
    </location>
</feature>
<accession>A0A432V036</accession>
<dbReference type="RefSeq" id="WP_051796786.1">
    <property type="nucleotide sequence ID" value="NZ_ML133516.1"/>
</dbReference>
<evidence type="ECO:0000256" key="5">
    <source>
        <dbReference type="ARBA" id="ARBA00023136"/>
    </source>
</evidence>
<evidence type="ECO:0000256" key="2">
    <source>
        <dbReference type="ARBA" id="ARBA00022475"/>
    </source>
</evidence>